<dbReference type="EnsemblMetazoa" id="G686.2">
    <property type="protein sequence ID" value="G686.2:cds"/>
    <property type="gene ID" value="G686"/>
</dbReference>
<evidence type="ECO:0000313" key="4">
    <source>
        <dbReference type="EnsemblMetazoa" id="G686.2:cds"/>
    </source>
</evidence>
<dbReference type="Proteomes" id="UP000005408">
    <property type="component" value="Unassembled WGS sequence"/>
</dbReference>
<keyword evidence="1" id="KW-0472">Membrane</keyword>
<dbReference type="CDD" id="cd01099">
    <property type="entry name" value="PAN_AP_HGF"/>
    <property type="match status" value="1"/>
</dbReference>
<sequence>MELTVFTLFLSGVIVTSAASFCDTTATSTASPQAAPKLPQIPSVFQTRIELNIVDKNTTVDVLQYFDYDGNRVRIDTLKDAIQGSIIYSFDTAEIFYVTNGFCSVGMINSSMAMSLFGEMKDDGRWHVLDSSYALKFGSSYNETYMGQDSIRGIFVNHWRSCYKWPGGNLTYSIDYYFSVDGAWNTSSSFVSVPVRAEVMGPGRAGPIHHVYDFFNFMPSLPDDVTSVFETPKGVICPGRINTGRLPQIPSQFYYRVEIISEIVNFVTTYDVWYDEKYKLIRTDYRPMTSAPPTYNTNPLTEIQDFNGGVRYLSDNTYGNCSVLSLPSQSFAAAENMTAMKTNGSFVLHIKNPLQLFKLDSNFTYVGKRKCRQMLCVVFSAKRPYLVEGMGMANATIEFYFLDDAFTNYPNNGRAATRDVPVMMTIDIDDVDFHQAMNFMDFDGNHPDLSVFDVSSCFSQSAKVHFKVRFPGVLQPALTDSFIYNARQQLGETMKVSPIRIQDVRVEYDMADVYVLASLLDRTSPTAQFTFTRGQKSEYTDDFIFKSIIDPVMCAKLCVEFDNFTCNSFDFCPGDPQGSCRLSRRHISEGSTHLVKGGGCDHFSRTVNGPVMKEKDMNEAYLLLKNAIVSKNFLVQVIIETVPLTTFVGVDLTITYGWIQAATTPVIQNFFSYSQEIVIPQYGQIFVSKVWYSKDYKLVRYDFHNTKPTSPYYSTNPMTIIHDFNTGIQYALDRLYENCTIAAIKAGAFDSTLDFSELIKDGSYVVALKNPMDIFHLTPQMRFIGQRTVRDFLTNVYETVMKNFTMPGLNGSFTAIIEYYFIVNGWVESASSDTGGTQQFLVKTDIIIVEKALVITTNYFDFEYYEPDLTLFDVKKCFTSTDQHTFQVTFPGKFHPYLDIYQKVFQLETLEMMSKATGASILRFQELSLNYDPYNVYISATILGRPPFLTEFTKLSILMKNLGSNAVYSNLKSAEDCANACLSTNKFPCNSFDFCPDSSKCYLSSQHISTGKQPSTNTSCLHYTKTANASVSPAPTMLVAYNNLKNAVYSGLFKVEIKTSNFTKLYTASTIKDTIPRPSDAVQGGQMMKHFAVFKQNCIMARSDLSISGVAVDDCATECLMEELFDCQSFVYCPGEGLCLLNRLHPDLNQTLVQPHKFCNLYIRQYLDHYNARPGVTFPGNADNIILAVQTPNICAKQCTVADNCKSFDYCADTKTCRLKNTHELDAPSAVFQAAPDCNHYSRKYIDDFKFVQGKEMHFGKVLEFDGVSVDQCAKLCIEEESVHCQTFAYCGNYTKCKLMSSTPKHLGPGYITSSDFCNLYIRVYNPSSPVPGNSSTVIYKQTSQQSPKADLGLLLGTSFGGLILGLVFGGGVVYFFRKYKRKDDHMTMNILENESD</sequence>
<dbReference type="PANTHER" id="PTHR36902:SF1">
    <property type="entry name" value="ENRICHED IN SURFACE-LABELED PROTEOME PROTEIN 9"/>
    <property type="match status" value="1"/>
</dbReference>
<dbReference type="InterPro" id="IPR058831">
    <property type="entry name" value="LolA-like_dom_2nd"/>
</dbReference>
<evidence type="ECO:0000313" key="5">
    <source>
        <dbReference type="Proteomes" id="UP000005408"/>
    </source>
</evidence>
<dbReference type="OrthoDB" id="5983572at2759"/>
<proteinExistence type="predicted"/>
<evidence type="ECO:0000256" key="2">
    <source>
        <dbReference type="SAM" id="SignalP"/>
    </source>
</evidence>
<keyword evidence="5" id="KW-1185">Reference proteome</keyword>
<dbReference type="Pfam" id="PF00024">
    <property type="entry name" value="PAN_1"/>
    <property type="match status" value="3"/>
</dbReference>
<feature type="domain" description="Apple" evidence="3">
    <location>
        <begin position="1246"/>
        <end position="1325"/>
    </location>
</feature>
<dbReference type="SMART" id="SM00473">
    <property type="entry name" value="PAN_AP"/>
    <property type="match status" value="5"/>
</dbReference>
<dbReference type="OMA" id="ICSVGYP"/>
<reference evidence="4" key="1">
    <citation type="submission" date="2022-08" db="UniProtKB">
        <authorList>
            <consortium name="EnsemblMetazoa"/>
        </authorList>
    </citation>
    <scope>IDENTIFICATION</scope>
    <source>
        <strain evidence="4">05x7-T-G4-1.051#20</strain>
    </source>
</reference>
<dbReference type="InterPro" id="IPR003609">
    <property type="entry name" value="Pan_app"/>
</dbReference>
<keyword evidence="2" id="KW-0732">Signal</keyword>
<dbReference type="Pfam" id="PF14295">
    <property type="entry name" value="PAN_4"/>
    <property type="match status" value="2"/>
</dbReference>
<accession>A0A8W8NR66</accession>
<feature type="chain" id="PRO_5036456790" description="Apple domain-containing protein" evidence="2">
    <location>
        <begin position="19"/>
        <end position="1397"/>
    </location>
</feature>
<dbReference type="PROSITE" id="PS50948">
    <property type="entry name" value="PAN"/>
    <property type="match status" value="3"/>
</dbReference>
<protein>
    <recommendedName>
        <fullName evidence="3">Apple domain-containing protein</fullName>
    </recommendedName>
</protein>
<feature type="signal peptide" evidence="2">
    <location>
        <begin position="1"/>
        <end position="18"/>
    </location>
</feature>
<feature type="domain" description="Apple" evidence="3">
    <location>
        <begin position="1159"/>
        <end position="1245"/>
    </location>
</feature>
<dbReference type="PANTHER" id="PTHR36902">
    <property type="entry name" value="ENRICHED IN SURFACE-LABELED PROTEOME PROTEIN 9"/>
    <property type="match status" value="1"/>
</dbReference>
<evidence type="ECO:0000256" key="1">
    <source>
        <dbReference type="SAM" id="Phobius"/>
    </source>
</evidence>
<dbReference type="Gene3D" id="3.50.4.10">
    <property type="entry name" value="Hepatocyte Growth Factor"/>
    <property type="match status" value="5"/>
</dbReference>
<keyword evidence="1" id="KW-0812">Transmembrane</keyword>
<dbReference type="Pfam" id="PF25898">
    <property type="entry name" value="LolA_2nd_metazoa"/>
    <property type="match status" value="3"/>
</dbReference>
<feature type="domain" description="Apple" evidence="3">
    <location>
        <begin position="950"/>
        <end position="1027"/>
    </location>
</feature>
<evidence type="ECO:0000259" key="3">
    <source>
        <dbReference type="PROSITE" id="PS50948"/>
    </source>
</evidence>
<feature type="transmembrane region" description="Helical" evidence="1">
    <location>
        <begin position="1352"/>
        <end position="1377"/>
    </location>
</feature>
<dbReference type="SUPFAM" id="SSF57414">
    <property type="entry name" value="Hairpin loop containing domain-like"/>
    <property type="match status" value="4"/>
</dbReference>
<name>A0A8W8NR66_MAGGI</name>
<organism evidence="4 5">
    <name type="scientific">Magallana gigas</name>
    <name type="common">Pacific oyster</name>
    <name type="synonym">Crassostrea gigas</name>
    <dbReference type="NCBI Taxonomy" id="29159"/>
    <lineage>
        <taxon>Eukaryota</taxon>
        <taxon>Metazoa</taxon>
        <taxon>Spiralia</taxon>
        <taxon>Lophotrochozoa</taxon>
        <taxon>Mollusca</taxon>
        <taxon>Bivalvia</taxon>
        <taxon>Autobranchia</taxon>
        <taxon>Pteriomorphia</taxon>
        <taxon>Ostreida</taxon>
        <taxon>Ostreoidea</taxon>
        <taxon>Ostreidae</taxon>
        <taxon>Magallana</taxon>
    </lineage>
</organism>
<keyword evidence="1" id="KW-1133">Transmembrane helix</keyword>